<dbReference type="InterPro" id="IPR036388">
    <property type="entry name" value="WH-like_DNA-bd_sf"/>
</dbReference>
<comment type="caution">
    <text evidence="6">The sequence shown here is derived from an EMBL/GenBank/DDBJ whole genome shotgun (WGS) entry which is preliminary data.</text>
</comment>
<dbReference type="SUPFAM" id="SSF46785">
    <property type="entry name" value="Winged helix' DNA-binding domain"/>
    <property type="match status" value="1"/>
</dbReference>
<dbReference type="InterPro" id="IPR036390">
    <property type="entry name" value="WH_DNA-bd_sf"/>
</dbReference>
<evidence type="ECO:0000256" key="3">
    <source>
        <dbReference type="ARBA" id="ARBA00023163"/>
    </source>
</evidence>
<dbReference type="Gene3D" id="3.40.1410.10">
    <property type="entry name" value="Chorismate lyase-like"/>
    <property type="match status" value="1"/>
</dbReference>
<dbReference type="PRINTS" id="PR00035">
    <property type="entry name" value="HTHGNTR"/>
</dbReference>
<protein>
    <recommendedName>
        <fullName evidence="4">Trehalose operon repressor</fullName>
    </recommendedName>
</protein>
<proteinExistence type="predicted"/>
<dbReference type="PANTHER" id="PTHR44846:SF12">
    <property type="entry name" value="HTH-TYPE TRANSCRIPTIONAL REGULATOR TRER"/>
    <property type="match status" value="1"/>
</dbReference>
<evidence type="ECO:0000313" key="6">
    <source>
        <dbReference type="EMBL" id="OAN10206.1"/>
    </source>
</evidence>
<gene>
    <name evidence="6" type="ORF">A3783_14530</name>
</gene>
<dbReference type="RefSeq" id="WP_028105566.1">
    <property type="nucleotide sequence ID" value="NZ_LVVL01000018.1"/>
</dbReference>
<dbReference type="PANTHER" id="PTHR44846">
    <property type="entry name" value="MANNOSYL-D-GLYCERATE TRANSPORT/METABOLISM SYSTEM REPRESSOR MNGR-RELATED"/>
    <property type="match status" value="1"/>
</dbReference>
<dbReference type="InterPro" id="IPR000524">
    <property type="entry name" value="Tscrpt_reg_HTH_GntR"/>
</dbReference>
<dbReference type="Gene3D" id="1.10.10.10">
    <property type="entry name" value="Winged helix-like DNA-binding domain superfamily/Winged helix DNA-binding domain"/>
    <property type="match status" value="1"/>
</dbReference>
<dbReference type="NCBIfam" id="TIGR02404">
    <property type="entry name" value="trehalos_R_Bsub"/>
    <property type="match status" value="1"/>
</dbReference>
<dbReference type="Pfam" id="PF00392">
    <property type="entry name" value="GntR"/>
    <property type="match status" value="1"/>
</dbReference>
<dbReference type="Proteomes" id="UP000078447">
    <property type="component" value="Unassembled WGS sequence"/>
</dbReference>
<evidence type="ECO:0000259" key="5">
    <source>
        <dbReference type="PROSITE" id="PS50949"/>
    </source>
</evidence>
<dbReference type="CDD" id="cd07377">
    <property type="entry name" value="WHTH_GntR"/>
    <property type="match status" value="1"/>
</dbReference>
<dbReference type="SUPFAM" id="SSF64288">
    <property type="entry name" value="Chorismate lyase-like"/>
    <property type="match status" value="1"/>
</dbReference>
<keyword evidence="2" id="KW-0238">DNA-binding</keyword>
<organism evidence="6 7">
    <name type="scientific">Exiguobacterium undae</name>
    <dbReference type="NCBI Taxonomy" id="169177"/>
    <lineage>
        <taxon>Bacteria</taxon>
        <taxon>Bacillati</taxon>
        <taxon>Bacillota</taxon>
        <taxon>Bacilli</taxon>
        <taxon>Bacillales</taxon>
        <taxon>Bacillales Family XII. Incertae Sedis</taxon>
        <taxon>Exiguobacterium</taxon>
    </lineage>
</organism>
<evidence type="ECO:0000256" key="2">
    <source>
        <dbReference type="ARBA" id="ARBA00023125"/>
    </source>
</evidence>
<dbReference type="InterPro" id="IPR011663">
    <property type="entry name" value="UTRA"/>
</dbReference>
<evidence type="ECO:0000256" key="4">
    <source>
        <dbReference type="NCBIfam" id="TIGR02404"/>
    </source>
</evidence>
<reference evidence="6 7" key="1">
    <citation type="submission" date="2016-03" db="EMBL/GenBank/DDBJ databases">
        <authorList>
            <person name="Cho S.-Y."/>
            <person name="Lim S."/>
            <person name="Kim H."/>
            <person name="Soh E.H."/>
            <person name="Moon J.S."/>
        </authorList>
    </citation>
    <scope>NUCLEOTIDE SEQUENCE [LARGE SCALE GENOMIC DNA]</scope>
    <source>
        <strain evidence="6 7">KCTC 3810</strain>
    </source>
</reference>
<dbReference type="InterPro" id="IPR028978">
    <property type="entry name" value="Chorismate_lyase_/UTRA_dom_sf"/>
</dbReference>
<dbReference type="EMBL" id="LVVL01000018">
    <property type="protein sequence ID" value="OAN10206.1"/>
    <property type="molecule type" value="Genomic_DNA"/>
</dbReference>
<name>A0ABX2V549_9BACL</name>
<keyword evidence="7" id="KW-1185">Reference proteome</keyword>
<feature type="domain" description="HTH gntR-type" evidence="5">
    <location>
        <begin position="2"/>
        <end position="70"/>
    </location>
</feature>
<evidence type="ECO:0000313" key="7">
    <source>
        <dbReference type="Proteomes" id="UP000078447"/>
    </source>
</evidence>
<dbReference type="Pfam" id="PF07702">
    <property type="entry name" value="UTRA"/>
    <property type="match status" value="1"/>
</dbReference>
<keyword evidence="1" id="KW-0805">Transcription regulation</keyword>
<dbReference type="InterPro" id="IPR012770">
    <property type="entry name" value="TreR"/>
</dbReference>
<keyword evidence="3" id="KW-0804">Transcription</keyword>
<sequence>MMPKYLQIYQQLVDRIQNGTLPAETKLPSETELMHEFDASRGTVRKAIDALQDKGFVRKHQGKGVFVLSQDAIAFQFNGIVSFSEAHRQMGQHDVTTDVLSCEVIEATTELAHLFHVTPGTPITQVKRVRTIDGERVIFDINLFVSSLVPGLTKEIATESIYQYIEQTLGRQISYAKRKIEAQPATEEDRKYLDLEGTSHVIVITNDTYYYEGQHFERTESRHRLDKFQFTDIARR</sequence>
<dbReference type="SMART" id="SM00345">
    <property type="entry name" value="HTH_GNTR"/>
    <property type="match status" value="1"/>
</dbReference>
<evidence type="ECO:0000256" key="1">
    <source>
        <dbReference type="ARBA" id="ARBA00023015"/>
    </source>
</evidence>
<dbReference type="PROSITE" id="PS50949">
    <property type="entry name" value="HTH_GNTR"/>
    <property type="match status" value="1"/>
</dbReference>
<dbReference type="SMART" id="SM00866">
    <property type="entry name" value="UTRA"/>
    <property type="match status" value="1"/>
</dbReference>
<dbReference type="InterPro" id="IPR050679">
    <property type="entry name" value="Bact_HTH_transcr_reg"/>
</dbReference>
<accession>A0ABX2V549</accession>